<feature type="binding site" evidence="3">
    <location>
        <position position="92"/>
    </location>
    <ligand>
        <name>a divalent metal cation</name>
        <dbReference type="ChEBI" id="CHEBI:60240"/>
        <label>1</label>
    </ligand>
</feature>
<keyword evidence="2" id="KW-0378">Hydrolase</keyword>
<name>A0AAW9WKT6_9FIRM</name>
<dbReference type="PANTHER" id="PTHR46124:SF2">
    <property type="entry name" value="D-AMINOACYL-TRNA DEACYLASE"/>
    <property type="match status" value="1"/>
</dbReference>
<protein>
    <submittedName>
        <fullName evidence="4">YchF/TatD family DNA exonuclease</fullName>
    </submittedName>
</protein>
<dbReference type="InterPro" id="IPR032466">
    <property type="entry name" value="Metal_Hydrolase"/>
</dbReference>
<keyword evidence="4" id="KW-0540">Nuclease</keyword>
<dbReference type="Gene3D" id="3.20.20.140">
    <property type="entry name" value="Metal-dependent hydrolases"/>
    <property type="match status" value="1"/>
</dbReference>
<dbReference type="CDD" id="cd01310">
    <property type="entry name" value="TatD_DNAse"/>
    <property type="match status" value="1"/>
</dbReference>
<dbReference type="Proteomes" id="UP000434223">
    <property type="component" value="Unassembled WGS sequence"/>
</dbReference>
<dbReference type="PANTHER" id="PTHR46124">
    <property type="entry name" value="D-AMINOACYL-TRNA DEACYLASE"/>
    <property type="match status" value="1"/>
</dbReference>
<dbReference type="RefSeq" id="WP_055650699.1">
    <property type="nucleotide sequence ID" value="NZ_CZAZ01000014.1"/>
</dbReference>
<dbReference type="PIRSF" id="PIRSF005902">
    <property type="entry name" value="DNase_TatD"/>
    <property type="match status" value="1"/>
</dbReference>
<feature type="binding site" evidence="3">
    <location>
        <position position="128"/>
    </location>
    <ligand>
        <name>a divalent metal cation</name>
        <dbReference type="ChEBI" id="CHEBI:60240"/>
        <label>2</label>
    </ligand>
</feature>
<feature type="binding site" evidence="3">
    <location>
        <position position="6"/>
    </location>
    <ligand>
        <name>a divalent metal cation</name>
        <dbReference type="ChEBI" id="CHEBI:60240"/>
        <label>1</label>
    </ligand>
</feature>
<sequence>MIFDTHAHYDDEQFDEDREELLNSMQTHGVEAVTNIGSSLAASRRTIGLTEQYPFVYGAIGVHPNEAGELDEDGIAWLKEMCALPKIVAVGEIGLDYYWDEPGHDIQKKWFERQLELAREVKLPVVIHSRDAAKDTLDMMKALHAEKIGGVIHCFSYTKEMAREYLNMGFYLGIGGVVTFKNAKKLKAVVEYMPMEQMVLETDCPYLSPVPNRGKRNSSLNLPYVVEEVARIKGISEDEVIEITNRNAKTMYRL</sequence>
<evidence type="ECO:0000256" key="3">
    <source>
        <dbReference type="PIRSR" id="PIRSR005902-1"/>
    </source>
</evidence>
<dbReference type="FunFam" id="3.20.20.140:FF:000005">
    <property type="entry name" value="TatD family hydrolase"/>
    <property type="match status" value="1"/>
</dbReference>
<feature type="binding site" evidence="3">
    <location>
        <position position="203"/>
    </location>
    <ligand>
        <name>a divalent metal cation</name>
        <dbReference type="ChEBI" id="CHEBI:60240"/>
        <label>1</label>
    </ligand>
</feature>
<gene>
    <name evidence="4" type="ORF">GNE07_21420</name>
</gene>
<dbReference type="EMBL" id="WNME01000016">
    <property type="protein sequence ID" value="MUB65587.1"/>
    <property type="molecule type" value="Genomic_DNA"/>
</dbReference>
<dbReference type="AlphaFoldDB" id="A0AAW9WKT6"/>
<evidence type="ECO:0000313" key="5">
    <source>
        <dbReference type="Proteomes" id="UP000434223"/>
    </source>
</evidence>
<dbReference type="InterPro" id="IPR001130">
    <property type="entry name" value="TatD-like"/>
</dbReference>
<evidence type="ECO:0000313" key="4">
    <source>
        <dbReference type="EMBL" id="MUB65587.1"/>
    </source>
</evidence>
<dbReference type="GO" id="GO:0004536">
    <property type="term" value="F:DNA nuclease activity"/>
    <property type="evidence" value="ECO:0007669"/>
    <property type="project" value="InterPro"/>
</dbReference>
<dbReference type="GO" id="GO:0046872">
    <property type="term" value="F:metal ion binding"/>
    <property type="evidence" value="ECO:0007669"/>
    <property type="project" value="UniProtKB-KW"/>
</dbReference>
<feature type="binding site" evidence="3">
    <location>
        <position position="8"/>
    </location>
    <ligand>
        <name>a divalent metal cation</name>
        <dbReference type="ChEBI" id="CHEBI:60240"/>
        <label>1</label>
    </ligand>
</feature>
<dbReference type="SUPFAM" id="SSF51556">
    <property type="entry name" value="Metallo-dependent hydrolases"/>
    <property type="match status" value="1"/>
</dbReference>
<keyword evidence="1 3" id="KW-0479">Metal-binding</keyword>
<evidence type="ECO:0000256" key="2">
    <source>
        <dbReference type="ARBA" id="ARBA00022801"/>
    </source>
</evidence>
<proteinExistence type="predicted"/>
<dbReference type="GO" id="GO:0005829">
    <property type="term" value="C:cytosol"/>
    <property type="evidence" value="ECO:0007669"/>
    <property type="project" value="TreeGrafter"/>
</dbReference>
<dbReference type="NCBIfam" id="TIGR00010">
    <property type="entry name" value="YchF/TatD family DNA exonuclease"/>
    <property type="match status" value="1"/>
</dbReference>
<dbReference type="Pfam" id="PF01026">
    <property type="entry name" value="TatD_DNase"/>
    <property type="match status" value="1"/>
</dbReference>
<evidence type="ECO:0000256" key="1">
    <source>
        <dbReference type="ARBA" id="ARBA00022723"/>
    </source>
</evidence>
<comment type="caution">
    <text evidence="4">The sequence shown here is derived from an EMBL/GenBank/DDBJ whole genome shotgun (WGS) entry which is preliminary data.</text>
</comment>
<organism evidence="4 5">
    <name type="scientific">Hungatella hathewayi</name>
    <dbReference type="NCBI Taxonomy" id="154046"/>
    <lineage>
        <taxon>Bacteria</taxon>
        <taxon>Bacillati</taxon>
        <taxon>Bacillota</taxon>
        <taxon>Clostridia</taxon>
        <taxon>Lachnospirales</taxon>
        <taxon>Lachnospiraceae</taxon>
        <taxon>Hungatella</taxon>
    </lineage>
</organism>
<keyword evidence="4" id="KW-0269">Exonuclease</keyword>
<dbReference type="InterPro" id="IPR015991">
    <property type="entry name" value="TatD/YcfH-like"/>
</dbReference>
<accession>A0AAW9WKT6</accession>
<reference evidence="4 5" key="1">
    <citation type="submission" date="2019-09" db="EMBL/GenBank/DDBJ databases">
        <title>Draft genome sequencing of Hungatella hathewayi 123Y-2.</title>
        <authorList>
            <person name="Lv Q."/>
            <person name="Li S."/>
        </authorList>
    </citation>
    <scope>NUCLEOTIDE SEQUENCE [LARGE SCALE GENOMIC DNA]</scope>
    <source>
        <strain evidence="4 5">123Y-2</strain>
    </source>
</reference>
<feature type="binding site" evidence="3">
    <location>
        <position position="153"/>
    </location>
    <ligand>
        <name>a divalent metal cation</name>
        <dbReference type="ChEBI" id="CHEBI:60240"/>
        <label>2</label>
    </ligand>
</feature>
<dbReference type="GO" id="GO:0004527">
    <property type="term" value="F:exonuclease activity"/>
    <property type="evidence" value="ECO:0007669"/>
    <property type="project" value="UniProtKB-KW"/>
</dbReference>